<dbReference type="InterPro" id="IPR003593">
    <property type="entry name" value="AAA+_ATPase"/>
</dbReference>
<comment type="subcellular location">
    <subcellularLocation>
        <location evidence="1">Cell membrane</location>
        <topology evidence="1">Peripheral membrane protein</topology>
    </subcellularLocation>
</comment>
<evidence type="ECO:0000256" key="4">
    <source>
        <dbReference type="ARBA" id="ARBA00022475"/>
    </source>
</evidence>
<dbReference type="PANTHER" id="PTHR43297:SF2">
    <property type="entry name" value="DIPEPTIDE TRANSPORT ATP-BINDING PROTEIN DPPD"/>
    <property type="match status" value="1"/>
</dbReference>
<dbReference type="Pfam" id="PF00005">
    <property type="entry name" value="ABC_tran"/>
    <property type="match status" value="1"/>
</dbReference>
<sequence length="284" mass="30635">MTSDQPRTAGAPVTAGPPTTEPVLEIDGLNVDFRLDTTTVHAVRGVSLRLAQGETLAVVGESGSGKTATALSVLRLNPQPPCVYAGGRILFEGRDLLTVPDKELGRIRGSDIAMVFQDPMTSLDPLRRVGVQVAEVLRHHQGLSRAAARAAALEALDEVGVPDPERRFRQYPHELSGGLRQRVMIAGALVGRPRVLIADEPTTALDVTVQRQILDLLVSLQQRHGMAVLLITHDLGVVAETADRVAVMHQGRVVETGDVLDVFERPADDYTRRLLAATPRLELA</sequence>
<dbReference type="PROSITE" id="PS50893">
    <property type="entry name" value="ABC_TRANSPORTER_2"/>
    <property type="match status" value="1"/>
</dbReference>
<dbReference type="InterPro" id="IPR027417">
    <property type="entry name" value="P-loop_NTPase"/>
</dbReference>
<comment type="caution">
    <text evidence="10">The sequence shown here is derived from an EMBL/GenBank/DDBJ whole genome shotgun (WGS) entry which is preliminary data.</text>
</comment>
<name>A0ABS7QJ24_9ACTN</name>
<feature type="region of interest" description="Disordered" evidence="8">
    <location>
        <begin position="1"/>
        <end position="22"/>
    </location>
</feature>
<dbReference type="EMBL" id="JAINZZ010000081">
    <property type="protein sequence ID" value="MBY8882679.1"/>
    <property type="molecule type" value="Genomic_DNA"/>
</dbReference>
<evidence type="ECO:0000313" key="10">
    <source>
        <dbReference type="EMBL" id="MBY8882679.1"/>
    </source>
</evidence>
<dbReference type="InterPro" id="IPR003439">
    <property type="entry name" value="ABC_transporter-like_ATP-bd"/>
</dbReference>
<dbReference type="InterPro" id="IPR050388">
    <property type="entry name" value="ABC_Ni/Peptide_Import"/>
</dbReference>
<evidence type="ECO:0000256" key="2">
    <source>
        <dbReference type="ARBA" id="ARBA00005417"/>
    </source>
</evidence>
<dbReference type="SUPFAM" id="SSF52540">
    <property type="entry name" value="P-loop containing nucleoside triphosphate hydrolases"/>
    <property type="match status" value="1"/>
</dbReference>
<keyword evidence="4" id="KW-1003">Cell membrane</keyword>
<keyword evidence="11" id="KW-1185">Reference proteome</keyword>
<gene>
    <name evidence="10" type="ORF">K7862_34315</name>
</gene>
<evidence type="ECO:0000256" key="7">
    <source>
        <dbReference type="ARBA" id="ARBA00023136"/>
    </source>
</evidence>
<evidence type="ECO:0000256" key="6">
    <source>
        <dbReference type="ARBA" id="ARBA00022840"/>
    </source>
</evidence>
<evidence type="ECO:0000256" key="1">
    <source>
        <dbReference type="ARBA" id="ARBA00004202"/>
    </source>
</evidence>
<dbReference type="Gene3D" id="3.40.50.300">
    <property type="entry name" value="P-loop containing nucleotide triphosphate hydrolases"/>
    <property type="match status" value="1"/>
</dbReference>
<keyword evidence="6 10" id="KW-0067">ATP-binding</keyword>
<evidence type="ECO:0000256" key="8">
    <source>
        <dbReference type="SAM" id="MobiDB-lite"/>
    </source>
</evidence>
<reference evidence="10 11" key="1">
    <citation type="submission" date="2021-08" db="EMBL/GenBank/DDBJ databases">
        <title>WGS of actinomycetes from Thailand.</title>
        <authorList>
            <person name="Thawai C."/>
        </authorList>
    </citation>
    <scope>NUCLEOTIDE SEQUENCE [LARGE SCALE GENOMIC DNA]</scope>
    <source>
        <strain evidence="10 11">PLK6-54</strain>
    </source>
</reference>
<evidence type="ECO:0000313" key="11">
    <source>
        <dbReference type="Proteomes" id="UP000778578"/>
    </source>
</evidence>
<evidence type="ECO:0000256" key="5">
    <source>
        <dbReference type="ARBA" id="ARBA00022741"/>
    </source>
</evidence>
<dbReference type="GO" id="GO:0005524">
    <property type="term" value="F:ATP binding"/>
    <property type="evidence" value="ECO:0007669"/>
    <property type="project" value="UniProtKB-KW"/>
</dbReference>
<keyword evidence="7" id="KW-0472">Membrane</keyword>
<organism evidence="10 11">
    <name type="scientific">Actinacidiphila acidipaludis</name>
    <dbReference type="NCBI Taxonomy" id="2873382"/>
    <lineage>
        <taxon>Bacteria</taxon>
        <taxon>Bacillati</taxon>
        <taxon>Actinomycetota</taxon>
        <taxon>Actinomycetes</taxon>
        <taxon>Kitasatosporales</taxon>
        <taxon>Streptomycetaceae</taxon>
        <taxon>Actinacidiphila</taxon>
    </lineage>
</organism>
<dbReference type="Proteomes" id="UP000778578">
    <property type="component" value="Unassembled WGS sequence"/>
</dbReference>
<comment type="similarity">
    <text evidence="2">Belongs to the ABC transporter superfamily.</text>
</comment>
<proteinExistence type="inferred from homology"/>
<keyword evidence="5" id="KW-0547">Nucleotide-binding</keyword>
<dbReference type="CDD" id="cd03257">
    <property type="entry name" value="ABC_NikE_OppD_transporters"/>
    <property type="match status" value="1"/>
</dbReference>
<accession>A0ABS7QJ24</accession>
<evidence type="ECO:0000259" key="9">
    <source>
        <dbReference type="PROSITE" id="PS50893"/>
    </source>
</evidence>
<evidence type="ECO:0000256" key="3">
    <source>
        <dbReference type="ARBA" id="ARBA00022448"/>
    </source>
</evidence>
<feature type="domain" description="ABC transporter" evidence="9">
    <location>
        <begin position="26"/>
        <end position="275"/>
    </location>
</feature>
<keyword evidence="3" id="KW-0813">Transport</keyword>
<dbReference type="SMART" id="SM00382">
    <property type="entry name" value="AAA"/>
    <property type="match status" value="1"/>
</dbReference>
<dbReference type="PANTHER" id="PTHR43297">
    <property type="entry name" value="OLIGOPEPTIDE TRANSPORT ATP-BINDING PROTEIN APPD"/>
    <property type="match status" value="1"/>
</dbReference>
<protein>
    <submittedName>
        <fullName evidence="10">ABC transporter ATP-binding protein</fullName>
    </submittedName>
</protein>